<dbReference type="InterPro" id="IPR050700">
    <property type="entry name" value="YIM1/Zinc_Alcohol_DH_Fams"/>
</dbReference>
<dbReference type="Gene3D" id="3.90.180.10">
    <property type="entry name" value="Medium-chain alcohol dehydrogenases, catalytic domain"/>
    <property type="match status" value="1"/>
</dbReference>
<reference evidence="2" key="1">
    <citation type="submission" date="2013-11" db="EMBL/GenBank/DDBJ databases">
        <title>The Genome Sequence of Phytophthora parasitica IAC_01/95.</title>
        <authorList>
            <consortium name="The Broad Institute Genomics Platform"/>
            <person name="Russ C."/>
            <person name="Tyler B."/>
            <person name="Panabieres F."/>
            <person name="Shan W."/>
            <person name="Tripathy S."/>
            <person name="Grunwald N."/>
            <person name="Machado M."/>
            <person name="Johnson C.S."/>
            <person name="Arredondo F."/>
            <person name="Hong C."/>
            <person name="Coffey M."/>
            <person name="Young S.K."/>
            <person name="Zeng Q."/>
            <person name="Gargeya S."/>
            <person name="Fitzgerald M."/>
            <person name="Abouelleil A."/>
            <person name="Alvarado L."/>
            <person name="Chapman S.B."/>
            <person name="Gainer-Dewar J."/>
            <person name="Goldberg J."/>
            <person name="Griggs A."/>
            <person name="Gujja S."/>
            <person name="Hansen M."/>
            <person name="Howarth C."/>
            <person name="Imamovic A."/>
            <person name="Ireland A."/>
            <person name="Larimer J."/>
            <person name="McCowan C."/>
            <person name="Murphy C."/>
            <person name="Pearson M."/>
            <person name="Poon T.W."/>
            <person name="Priest M."/>
            <person name="Roberts A."/>
            <person name="Saif S."/>
            <person name="Shea T."/>
            <person name="Sykes S."/>
            <person name="Wortman J."/>
            <person name="Nusbaum C."/>
            <person name="Birren B."/>
        </authorList>
    </citation>
    <scope>NUCLEOTIDE SEQUENCE [LARGE SCALE GENOMIC DNA]</scope>
    <source>
        <strain evidence="2">IAC_01/95</strain>
    </source>
</reference>
<accession>W2M5V3</accession>
<evidence type="ECO:0000313" key="2">
    <source>
        <dbReference type="EMBL" id="ETM31746.1"/>
    </source>
</evidence>
<dbReference type="PANTHER" id="PTHR11695">
    <property type="entry name" value="ALCOHOL DEHYDROGENASE RELATED"/>
    <property type="match status" value="1"/>
</dbReference>
<sequence>MGFDVVGAVIETGADTHQFKVGDTVFAMALYSDFGTFAEFVTIYEQFVASKPANITFEEVASVPCTRYMYCDGSPFFFT</sequence>
<protein>
    <recommendedName>
        <fullName evidence="1">Alcohol dehydrogenase-like N-terminal domain-containing protein</fullName>
    </recommendedName>
</protein>
<dbReference type="Proteomes" id="UP000054532">
    <property type="component" value="Unassembled WGS sequence"/>
</dbReference>
<dbReference type="AlphaFoldDB" id="W2M5V3"/>
<dbReference type="InterPro" id="IPR013154">
    <property type="entry name" value="ADH-like_N"/>
</dbReference>
<name>W2M5V3_PHYNI</name>
<dbReference type="SUPFAM" id="SSF50129">
    <property type="entry name" value="GroES-like"/>
    <property type="match status" value="1"/>
</dbReference>
<dbReference type="EMBL" id="KI696496">
    <property type="protein sequence ID" value="ETM31746.1"/>
    <property type="molecule type" value="Genomic_DNA"/>
</dbReference>
<organism evidence="2">
    <name type="scientific">Phytophthora nicotianae</name>
    <name type="common">Potato buckeye rot agent</name>
    <name type="synonym">Phytophthora parasitica</name>
    <dbReference type="NCBI Taxonomy" id="4792"/>
    <lineage>
        <taxon>Eukaryota</taxon>
        <taxon>Sar</taxon>
        <taxon>Stramenopiles</taxon>
        <taxon>Oomycota</taxon>
        <taxon>Peronosporomycetes</taxon>
        <taxon>Peronosporales</taxon>
        <taxon>Peronosporaceae</taxon>
        <taxon>Phytophthora</taxon>
    </lineage>
</organism>
<feature type="domain" description="Alcohol dehydrogenase-like N-terminal" evidence="1">
    <location>
        <begin position="1"/>
        <end position="52"/>
    </location>
</feature>
<evidence type="ECO:0000259" key="1">
    <source>
        <dbReference type="Pfam" id="PF08240"/>
    </source>
</evidence>
<dbReference type="Pfam" id="PF08240">
    <property type="entry name" value="ADH_N"/>
    <property type="match status" value="1"/>
</dbReference>
<dbReference type="PANTHER" id="PTHR11695:SF294">
    <property type="entry name" value="RETICULON-4-INTERACTING PROTEIN 1, MITOCHONDRIAL"/>
    <property type="match status" value="1"/>
</dbReference>
<dbReference type="InterPro" id="IPR011032">
    <property type="entry name" value="GroES-like_sf"/>
</dbReference>
<proteinExistence type="predicted"/>
<gene>
    <name evidence="2" type="ORF">L914_20738</name>
</gene>